<dbReference type="RefSeq" id="WP_188757642.1">
    <property type="nucleotide sequence ID" value="NZ_BMJB01000001.1"/>
</dbReference>
<dbReference type="Pfam" id="PF25839">
    <property type="entry name" value="Apionate_lact_C"/>
    <property type="match status" value="1"/>
</dbReference>
<evidence type="ECO:0000313" key="4">
    <source>
        <dbReference type="Proteomes" id="UP000648801"/>
    </source>
</evidence>
<evidence type="ECO:0000259" key="2">
    <source>
        <dbReference type="Pfam" id="PF25839"/>
    </source>
</evidence>
<sequence length="502" mass="56944">MLRLIARWSCAVCIFAGTLHLSAQGNEPIKLSVDWPAHAQIMRTTPTLQVVVNPMLRRGTPVHDGAFTALKSLGADYVRYVPWLPYPKLAVAELEPPTKDKTSWDFSLIDPMTLDFLNATEGHSRILNFSTIPAWLYVTPKRITYPGDPNQVDWNYTQGTVLRDPSCKELADYYARLVSWYTQGGFTDELGVRHTSGYHYKIPYWEVFNEIDIEHHPTPEQYTRSYDAIVGRLHAINPQMKFVALALAFPERNPEMFEYFLNHANHKPGIPLDMISYHFYATPTPTQTVNDWQYTFFDQAQRLLAATRYIESIRKRLSPETRTTMDEIGSILPTDWHPDKPNESGPAIPPIYWHTSGALYAYVFIESAKMGIDVVGESQLVGYPSQFPSVTMIDWTTGKPNARFEILRLILDNVHSGDQMATMRFSGEQIDALALRDASSSRLLLVNKRNREITISLPQKFSEGRISTVDMATDNAPNSAKQWHGSTLTLEPFAVVVVEAAR</sequence>
<dbReference type="PANTHER" id="PTHR12631:SF10">
    <property type="entry name" value="BETA-XYLOSIDASE-LIKE PROTEIN-RELATED"/>
    <property type="match status" value="1"/>
</dbReference>
<feature type="chain" id="PRO_5037642212" description="D-apionate lactonase C-terminal domain-containing protein" evidence="1">
    <location>
        <begin position="26"/>
        <end position="502"/>
    </location>
</feature>
<comment type="caution">
    <text evidence="3">The sequence shown here is derived from an EMBL/GenBank/DDBJ whole genome shotgun (WGS) entry which is preliminary data.</text>
</comment>
<protein>
    <recommendedName>
        <fullName evidence="2">D-apionate lactonase C-terminal domain-containing protein</fullName>
    </recommendedName>
</protein>
<reference evidence="3" key="1">
    <citation type="journal article" date="2014" name="Int. J. Syst. Evol. Microbiol.">
        <title>Complete genome sequence of Corynebacterium casei LMG S-19264T (=DSM 44701T), isolated from a smear-ripened cheese.</title>
        <authorList>
            <consortium name="US DOE Joint Genome Institute (JGI-PGF)"/>
            <person name="Walter F."/>
            <person name="Albersmeier A."/>
            <person name="Kalinowski J."/>
            <person name="Ruckert C."/>
        </authorList>
    </citation>
    <scope>NUCLEOTIDE SEQUENCE</scope>
    <source>
        <strain evidence="3">CGMCC 1.15447</strain>
    </source>
</reference>
<dbReference type="PANTHER" id="PTHR12631">
    <property type="entry name" value="ALPHA-L-IDURONIDASE"/>
    <property type="match status" value="1"/>
</dbReference>
<dbReference type="SUPFAM" id="SSF51445">
    <property type="entry name" value="(Trans)glycosidases"/>
    <property type="match status" value="1"/>
</dbReference>
<keyword evidence="1" id="KW-0732">Signal</keyword>
<dbReference type="Gene3D" id="3.20.20.80">
    <property type="entry name" value="Glycosidases"/>
    <property type="match status" value="1"/>
</dbReference>
<dbReference type="GO" id="GO:0004553">
    <property type="term" value="F:hydrolase activity, hydrolyzing O-glycosyl compounds"/>
    <property type="evidence" value="ECO:0007669"/>
    <property type="project" value="TreeGrafter"/>
</dbReference>
<dbReference type="InterPro" id="IPR058789">
    <property type="entry name" value="ApnL_C"/>
</dbReference>
<keyword evidence="4" id="KW-1185">Reference proteome</keyword>
<proteinExistence type="predicted"/>
<reference evidence="3" key="2">
    <citation type="submission" date="2020-09" db="EMBL/GenBank/DDBJ databases">
        <authorList>
            <person name="Sun Q."/>
            <person name="Zhou Y."/>
        </authorList>
    </citation>
    <scope>NUCLEOTIDE SEQUENCE</scope>
    <source>
        <strain evidence="3">CGMCC 1.15447</strain>
    </source>
</reference>
<gene>
    <name evidence="3" type="ORF">GCM10011507_03670</name>
</gene>
<accession>A0A916RJ05</accession>
<evidence type="ECO:0000313" key="3">
    <source>
        <dbReference type="EMBL" id="GGA55650.1"/>
    </source>
</evidence>
<dbReference type="EMBL" id="BMJB01000001">
    <property type="protein sequence ID" value="GGA55650.1"/>
    <property type="molecule type" value="Genomic_DNA"/>
</dbReference>
<dbReference type="InterPro" id="IPR017853">
    <property type="entry name" value="GH"/>
</dbReference>
<name>A0A916RJ05_9BACT</name>
<evidence type="ECO:0000256" key="1">
    <source>
        <dbReference type="SAM" id="SignalP"/>
    </source>
</evidence>
<organism evidence="3 4">
    <name type="scientific">Edaphobacter acidisoli</name>
    <dbReference type="NCBI Taxonomy" id="2040573"/>
    <lineage>
        <taxon>Bacteria</taxon>
        <taxon>Pseudomonadati</taxon>
        <taxon>Acidobacteriota</taxon>
        <taxon>Terriglobia</taxon>
        <taxon>Terriglobales</taxon>
        <taxon>Acidobacteriaceae</taxon>
        <taxon>Edaphobacter</taxon>
    </lineage>
</organism>
<feature type="signal peptide" evidence="1">
    <location>
        <begin position="1"/>
        <end position="25"/>
    </location>
</feature>
<dbReference type="Proteomes" id="UP000648801">
    <property type="component" value="Unassembled WGS sequence"/>
</dbReference>
<dbReference type="InterPro" id="IPR051923">
    <property type="entry name" value="Glycosyl_Hydrolase_39"/>
</dbReference>
<dbReference type="AlphaFoldDB" id="A0A916RJ05"/>
<feature type="domain" description="D-apionate lactonase C-terminal" evidence="2">
    <location>
        <begin position="429"/>
        <end position="498"/>
    </location>
</feature>